<dbReference type="Proteomes" id="UP000515121">
    <property type="component" value="Unplaced"/>
</dbReference>
<organism evidence="1 2">
    <name type="scientific">Durio zibethinus</name>
    <name type="common">Durian</name>
    <dbReference type="NCBI Taxonomy" id="66656"/>
    <lineage>
        <taxon>Eukaryota</taxon>
        <taxon>Viridiplantae</taxon>
        <taxon>Streptophyta</taxon>
        <taxon>Embryophyta</taxon>
        <taxon>Tracheophyta</taxon>
        <taxon>Spermatophyta</taxon>
        <taxon>Magnoliopsida</taxon>
        <taxon>eudicotyledons</taxon>
        <taxon>Gunneridae</taxon>
        <taxon>Pentapetalae</taxon>
        <taxon>rosids</taxon>
        <taxon>malvids</taxon>
        <taxon>Malvales</taxon>
        <taxon>Malvaceae</taxon>
        <taxon>Helicteroideae</taxon>
        <taxon>Durio</taxon>
    </lineage>
</organism>
<name>A0A6P5YNM0_DURZI</name>
<reference evidence="2" key="1">
    <citation type="submission" date="2025-08" db="UniProtKB">
        <authorList>
            <consortium name="RefSeq"/>
        </authorList>
    </citation>
    <scope>IDENTIFICATION</scope>
    <source>
        <tissue evidence="2">Fruit stalk</tissue>
    </source>
</reference>
<proteinExistence type="predicted"/>
<protein>
    <submittedName>
        <fullName evidence="2">ATP-dependent DNA helicase Q-like 3</fullName>
    </submittedName>
</protein>
<keyword evidence="1" id="KW-1185">Reference proteome</keyword>
<sequence length="105" mass="11892">MQQTPEYVNEIHIPFTVDISVMKSGNRKIATITPHSSRYLNPQKVDFEASSTFLENESFKKNGKSGKSFYYLQVASTVRWLSTTSSAEITNRIRIITTSPSENIT</sequence>
<accession>A0A6P5YNM0</accession>
<dbReference type="RefSeq" id="XP_022741716.1">
    <property type="nucleotide sequence ID" value="XM_022885981.1"/>
</dbReference>
<dbReference type="OrthoDB" id="10261556at2759"/>
<gene>
    <name evidence="2" type="primary">LOC111293202</name>
</gene>
<dbReference type="KEGG" id="dzi:111293202"/>
<dbReference type="AlphaFoldDB" id="A0A6P5YNM0"/>
<evidence type="ECO:0000313" key="1">
    <source>
        <dbReference type="Proteomes" id="UP000515121"/>
    </source>
</evidence>
<evidence type="ECO:0000313" key="2">
    <source>
        <dbReference type="RefSeq" id="XP_022741716.1"/>
    </source>
</evidence>
<dbReference type="GeneID" id="111293202"/>